<dbReference type="FunFam" id="3.30.360.10:FF:000017">
    <property type="entry name" value="Oxidoreductase family NAD-binding Rossmann fold"/>
    <property type="match status" value="1"/>
</dbReference>
<keyword evidence="5" id="KW-1185">Reference proteome</keyword>
<dbReference type="EMBL" id="CP025767">
    <property type="protein sequence ID" value="KGB79903.1"/>
    <property type="molecule type" value="Genomic_DNA"/>
</dbReference>
<dbReference type="GeneID" id="88181870"/>
<evidence type="ECO:0000259" key="2">
    <source>
        <dbReference type="Pfam" id="PF01408"/>
    </source>
</evidence>
<organism evidence="4 5">
    <name type="scientific">Cryptococcus deuterogattii (strain R265)</name>
    <name type="common">Cryptococcus gattii VGII (strain R265)</name>
    <dbReference type="NCBI Taxonomy" id="294750"/>
    <lineage>
        <taxon>Eukaryota</taxon>
        <taxon>Fungi</taxon>
        <taxon>Dikarya</taxon>
        <taxon>Basidiomycota</taxon>
        <taxon>Agaricomycotina</taxon>
        <taxon>Tremellomycetes</taxon>
        <taxon>Tremellales</taxon>
        <taxon>Cryptococcaceae</taxon>
        <taxon>Cryptococcus</taxon>
        <taxon>Cryptococcus gattii species complex</taxon>
    </lineage>
</organism>
<dbReference type="STRING" id="294750.A0A095ESY4"/>
<sequence>MTIEIPSFNRKARIGVMGVGRMGKRHAMNIVQFAPRAELVAVSDPYPEALEWAKANLPSTVKTYGSSEELINDPDVEGILIATETAYHAEYAIKAIEAGKHALIEKPISIDIELTKPVVAAAKKRPDLKVMVAFSRRFDASYQEAAKRIENGQLGPAYLIRSCTNDLYDTTGYFLNYAKKSGGIFMDCGIHDIDIGRYLLNVGNTDRLKNPAKQVTKVFATGLNTVYPELAELGDCDNALGVIEFENGSKMDIHLSRTSIHGHDVVCEVFGTKGKFVINAVPNISRVEIRDQHGVRTESHPSYYERFFEAFKTEVQTFSNCILDDTPVPTPPQDALEAAQIATALTHSFRTGNPVYFDDNGEPILK</sequence>
<evidence type="ECO:0000313" key="4">
    <source>
        <dbReference type="EMBL" id="KGB79903.1"/>
    </source>
</evidence>
<evidence type="ECO:0000256" key="1">
    <source>
        <dbReference type="ARBA" id="ARBA00023002"/>
    </source>
</evidence>
<reference evidence="4 5" key="1">
    <citation type="journal article" date="2011" name="MBio">
        <title>Genome variation in Cryptococcus gattii, an emerging pathogen of immunocompetent hosts.</title>
        <authorList>
            <person name="D'Souza C.A."/>
            <person name="Kronstad J.W."/>
            <person name="Taylor G."/>
            <person name="Warren R."/>
            <person name="Yuen M."/>
            <person name="Hu G."/>
            <person name="Jung W.H."/>
            <person name="Sham A."/>
            <person name="Kidd S.E."/>
            <person name="Tangen K."/>
            <person name="Lee N."/>
            <person name="Zeilmaker T."/>
            <person name="Sawkins J."/>
            <person name="McVicker G."/>
            <person name="Shah S."/>
            <person name="Gnerre S."/>
            <person name="Griggs A."/>
            <person name="Zeng Q."/>
            <person name="Bartlett K."/>
            <person name="Li W."/>
            <person name="Wang X."/>
            <person name="Heitman J."/>
            <person name="Stajich J.E."/>
            <person name="Fraser J.A."/>
            <person name="Meyer W."/>
            <person name="Carter D."/>
            <person name="Schein J."/>
            <person name="Krzywinski M."/>
            <person name="Kwon-Chung K.J."/>
            <person name="Varma A."/>
            <person name="Wang J."/>
            <person name="Brunham R."/>
            <person name="Fyfe M."/>
            <person name="Ouellette B.F."/>
            <person name="Siddiqui A."/>
            <person name="Marra M."/>
            <person name="Jones S."/>
            <person name="Holt R."/>
            <person name="Birren B.W."/>
            <person name="Galagan J.E."/>
            <person name="Cuomo C.A."/>
        </authorList>
    </citation>
    <scope>NUCLEOTIDE SEQUENCE [LARGE SCALE GENOMIC DNA]</scope>
    <source>
        <strain evidence="4 5">R265</strain>
    </source>
</reference>
<accession>A0A095ESY4</accession>
<dbReference type="GO" id="GO:0005737">
    <property type="term" value="C:cytoplasm"/>
    <property type="evidence" value="ECO:0007669"/>
    <property type="project" value="TreeGrafter"/>
</dbReference>
<dbReference type="InterPro" id="IPR000683">
    <property type="entry name" value="Gfo/Idh/MocA-like_OxRdtase_N"/>
</dbReference>
<evidence type="ECO:0000259" key="3">
    <source>
        <dbReference type="Pfam" id="PF02894"/>
    </source>
</evidence>
<dbReference type="InterPro" id="IPR036291">
    <property type="entry name" value="NAD(P)-bd_dom_sf"/>
</dbReference>
<dbReference type="Pfam" id="PF01408">
    <property type="entry name" value="GFO_IDH_MocA"/>
    <property type="match status" value="1"/>
</dbReference>
<proteinExistence type="predicted"/>
<dbReference type="GO" id="GO:0016491">
    <property type="term" value="F:oxidoreductase activity"/>
    <property type="evidence" value="ECO:0007669"/>
    <property type="project" value="UniProtKB-KW"/>
</dbReference>
<dbReference type="Gene3D" id="3.40.50.720">
    <property type="entry name" value="NAD(P)-binding Rossmann-like Domain"/>
    <property type="match status" value="1"/>
</dbReference>
<keyword evidence="1" id="KW-0560">Oxidoreductase</keyword>
<dbReference type="RefSeq" id="XP_062885550.1">
    <property type="nucleotide sequence ID" value="XM_063029595.1"/>
</dbReference>
<dbReference type="PANTHER" id="PTHR42840:SF3">
    <property type="entry name" value="BINDING ROSSMANN FOLD OXIDOREDUCTASE, PUTATIVE (AFU_ORTHOLOGUE AFUA_2G10240)-RELATED"/>
    <property type="match status" value="1"/>
</dbReference>
<dbReference type="Proteomes" id="UP000029445">
    <property type="component" value="Chromosome 9"/>
</dbReference>
<feature type="domain" description="Gfo/Idh/MocA-like oxidoreductase N-terminal" evidence="2">
    <location>
        <begin position="13"/>
        <end position="133"/>
    </location>
</feature>
<reference evidence="4 5" key="2">
    <citation type="journal article" date="2018" name="Proc. Natl. Acad. Sci.">
        <title>RNAi is a critical determinant of centromere evolution in closely related fungi.</title>
        <authorList>
            <person name="Yadav V."/>
            <person name="Sun S."/>
            <person name="Billmyre R.B."/>
            <person name="Thimmappa B.C."/>
            <person name="Shea T."/>
            <person name="Lintner R."/>
            <person name="Bakkeren G."/>
            <person name="Cuomo C.A."/>
            <person name="Heitman J."/>
            <person name="Sanyal K."/>
        </authorList>
    </citation>
    <scope>NUCLEOTIDE SEQUENCE [LARGE SCALE GENOMIC DNA]</scope>
    <source>
        <strain evidence="4 5">R265</strain>
    </source>
</reference>
<dbReference type="HOGENOM" id="CLU_023194_0_0_1"/>
<dbReference type="VEuPathDB" id="FungiDB:CNBG_5741"/>
<dbReference type="SUPFAM" id="SSF55347">
    <property type="entry name" value="Glyceraldehyde-3-phosphate dehydrogenase-like, C-terminal domain"/>
    <property type="match status" value="1"/>
</dbReference>
<protein>
    <submittedName>
        <fullName evidence="4">Oxidoreductase</fullName>
    </submittedName>
</protein>
<dbReference type="Gene3D" id="3.30.360.10">
    <property type="entry name" value="Dihydrodipicolinate Reductase, domain 2"/>
    <property type="match status" value="1"/>
</dbReference>
<dbReference type="GO" id="GO:0006740">
    <property type="term" value="P:NADPH regeneration"/>
    <property type="evidence" value="ECO:0007669"/>
    <property type="project" value="TreeGrafter"/>
</dbReference>
<dbReference type="GO" id="GO:0000166">
    <property type="term" value="F:nucleotide binding"/>
    <property type="evidence" value="ECO:0007669"/>
    <property type="project" value="InterPro"/>
</dbReference>
<evidence type="ECO:0000313" key="5">
    <source>
        <dbReference type="Proteomes" id="UP000029445"/>
    </source>
</evidence>
<dbReference type="AlphaFoldDB" id="A0A095ESY4"/>
<dbReference type="InterPro" id="IPR004104">
    <property type="entry name" value="Gfo/Idh/MocA-like_OxRdtase_C"/>
</dbReference>
<dbReference type="FunFam" id="3.40.50.720:FF:000132">
    <property type="entry name" value="NAD-binding Rossmann fold oxidoreductase"/>
    <property type="match status" value="1"/>
</dbReference>
<name>A0A095ESY4_CRYD2</name>
<feature type="domain" description="Gfo/Idh/MocA-like oxidoreductase C-terminal" evidence="3">
    <location>
        <begin position="147"/>
        <end position="355"/>
    </location>
</feature>
<dbReference type="OMA" id="FLERYMQ"/>
<gene>
    <name evidence="4" type="ORF">CNBG_5741</name>
</gene>
<dbReference type="PANTHER" id="PTHR42840">
    <property type="entry name" value="NAD(P)-BINDING ROSSMANN-FOLD SUPERFAMILY PROTEIN-RELATED"/>
    <property type="match status" value="1"/>
</dbReference>
<dbReference type="OrthoDB" id="446809at2759"/>
<dbReference type="KEGG" id="cdeu:CNBG_5741"/>
<dbReference type="SUPFAM" id="SSF51735">
    <property type="entry name" value="NAD(P)-binding Rossmann-fold domains"/>
    <property type="match status" value="1"/>
</dbReference>
<dbReference type="Pfam" id="PF02894">
    <property type="entry name" value="GFO_IDH_MocA_C"/>
    <property type="match status" value="1"/>
</dbReference>